<dbReference type="OrthoDB" id="9774843at2"/>
<dbReference type="KEGG" id="nio:NITINOP_0940"/>
<name>A0A0S4KUA8_9BACT</name>
<evidence type="ECO:0000256" key="1">
    <source>
        <dbReference type="ARBA" id="ARBA00005254"/>
    </source>
</evidence>
<dbReference type="SUPFAM" id="SSF52096">
    <property type="entry name" value="ClpP/crotonase"/>
    <property type="match status" value="1"/>
</dbReference>
<dbReference type="GO" id="GO:0004300">
    <property type="term" value="F:enoyl-CoA hydratase activity"/>
    <property type="evidence" value="ECO:0007669"/>
    <property type="project" value="UniProtKB-EC"/>
</dbReference>
<dbReference type="RefSeq" id="WP_062483605.1">
    <property type="nucleotide sequence ID" value="NZ_LN885086.1"/>
</dbReference>
<dbReference type="PANTHER" id="PTHR42964">
    <property type="entry name" value="ENOYL-COA HYDRATASE"/>
    <property type="match status" value="1"/>
</dbReference>
<accession>A0A0S4KUA8</accession>
<evidence type="ECO:0000313" key="3">
    <source>
        <dbReference type="Proteomes" id="UP000066284"/>
    </source>
</evidence>
<dbReference type="InterPro" id="IPR051683">
    <property type="entry name" value="Enoyl-CoA_Hydratase/Isomerase"/>
</dbReference>
<dbReference type="InterPro" id="IPR001753">
    <property type="entry name" value="Enoyl-CoA_hydra/iso"/>
</dbReference>
<dbReference type="Gene3D" id="3.90.226.10">
    <property type="entry name" value="2-enoyl-CoA Hydratase, Chain A, domain 1"/>
    <property type="match status" value="1"/>
</dbReference>
<comment type="similarity">
    <text evidence="1">Belongs to the enoyl-CoA hydratase/isomerase family.</text>
</comment>
<gene>
    <name evidence="2" type="ORF">NITINOP_0940</name>
</gene>
<sequence>MEQRQTVLIDSLERGYGLMVVTLNRPERRNAFDRLMIDELREVFVEIGKDRSVRGVILTGAGPVFCAGADLHWMGSESVTMAEARTDAESLLMLLRAIDDCPCPVIGKIQGPAFGGGIGLIAACDIVVARADATFALSEVRVGLVPAVIAPLLLRKTGLSFLRRYGLTGEPFSASIAKEAGLVHEVVEPSSLDARVDHVAELVGRSAPDAVREAKVLFRKLGTLSEDEQGKLAVETNVRARLSPEAREGLRAFREKREPVWPGAIIE</sequence>
<keyword evidence="2" id="KW-0456">Lyase</keyword>
<dbReference type="EMBL" id="LN885086">
    <property type="protein sequence ID" value="CUQ65915.1"/>
    <property type="molecule type" value="Genomic_DNA"/>
</dbReference>
<dbReference type="PANTHER" id="PTHR42964:SF1">
    <property type="entry name" value="POLYKETIDE BIOSYNTHESIS ENOYL-COA HYDRATASE PKSH-RELATED"/>
    <property type="match status" value="1"/>
</dbReference>
<proteinExistence type="inferred from homology"/>
<dbReference type="InterPro" id="IPR029045">
    <property type="entry name" value="ClpP/crotonase-like_dom_sf"/>
</dbReference>
<keyword evidence="3" id="KW-1185">Reference proteome</keyword>
<dbReference type="AlphaFoldDB" id="A0A0S4KUA8"/>
<dbReference type="Gene3D" id="1.10.12.10">
    <property type="entry name" value="Lyase 2-enoyl-coa Hydratase, Chain A, domain 2"/>
    <property type="match status" value="1"/>
</dbReference>
<evidence type="ECO:0000313" key="2">
    <source>
        <dbReference type="EMBL" id="CUQ65915.1"/>
    </source>
</evidence>
<dbReference type="Pfam" id="PF00378">
    <property type="entry name" value="ECH_1"/>
    <property type="match status" value="1"/>
</dbReference>
<dbReference type="Proteomes" id="UP000066284">
    <property type="component" value="Chromosome 1"/>
</dbReference>
<dbReference type="STRING" id="1715989.NITINOP_0940"/>
<dbReference type="EC" id="4.2.1.17" evidence="2"/>
<dbReference type="InterPro" id="IPR014748">
    <property type="entry name" value="Enoyl-CoA_hydra_C"/>
</dbReference>
<dbReference type="CDD" id="cd06558">
    <property type="entry name" value="crotonase-like"/>
    <property type="match status" value="1"/>
</dbReference>
<organism evidence="2 3">
    <name type="scientific">Candidatus Nitrospira inopinata</name>
    <dbReference type="NCBI Taxonomy" id="1715989"/>
    <lineage>
        <taxon>Bacteria</taxon>
        <taxon>Pseudomonadati</taxon>
        <taxon>Nitrospirota</taxon>
        <taxon>Nitrospiria</taxon>
        <taxon>Nitrospirales</taxon>
        <taxon>Nitrospiraceae</taxon>
        <taxon>Nitrospira</taxon>
    </lineage>
</organism>
<protein>
    <submittedName>
        <fullName evidence="2">Putative Enoyl-CoA hydratase</fullName>
        <ecNumber evidence="2">4.2.1.17</ecNumber>
    </submittedName>
</protein>
<reference evidence="3" key="1">
    <citation type="submission" date="2015-09" db="EMBL/GenBank/DDBJ databases">
        <authorList>
            <person name="Daims H."/>
        </authorList>
    </citation>
    <scope>NUCLEOTIDE SEQUENCE [LARGE SCALE GENOMIC DNA]</scope>
</reference>